<dbReference type="AlphaFoldDB" id="A0AAC9RV22"/>
<reference evidence="1 2" key="1">
    <citation type="submission" date="2017-04" db="EMBL/GenBank/DDBJ databases">
        <authorList>
            <person name="Veseli I.A."/>
            <person name="Tang C."/>
            <person name="Pombert J.-F."/>
        </authorList>
    </citation>
    <scope>NUCLEOTIDE SEQUENCE [LARGE SCALE GENOMIC DNA]</scope>
    <source>
        <strain evidence="1 2">ATCC 700373</strain>
    </source>
</reference>
<dbReference type="EMBL" id="CP020773">
    <property type="protein sequence ID" value="ARJ51445.1"/>
    <property type="molecule type" value="Genomic_DNA"/>
</dbReference>
<dbReference type="KEGG" id="slz:B5P37_09040"/>
<gene>
    <name evidence="1" type="ORF">B5P37_09040</name>
</gene>
<keyword evidence="2" id="KW-1185">Reference proteome</keyword>
<protein>
    <submittedName>
        <fullName evidence="1">Uncharacterized protein</fullName>
    </submittedName>
</protein>
<name>A0AAC9RV22_9STAP</name>
<evidence type="ECO:0000313" key="1">
    <source>
        <dbReference type="EMBL" id="ARJ51445.1"/>
    </source>
</evidence>
<organism evidence="1 2">
    <name type="scientific">Staphylococcus lutrae</name>
    <dbReference type="NCBI Taxonomy" id="155085"/>
    <lineage>
        <taxon>Bacteria</taxon>
        <taxon>Bacillati</taxon>
        <taxon>Bacillota</taxon>
        <taxon>Bacilli</taxon>
        <taxon>Bacillales</taxon>
        <taxon>Staphylococcaceae</taxon>
        <taxon>Staphylococcus</taxon>
    </lineage>
</organism>
<sequence length="73" mass="8323">MSMLDIMQFVKASMCGLDLEVSKTTSFSKMKLSFFIVNSLFLLCVRRKANGEGPYWRLSNVSKPPMSMDDFDT</sequence>
<evidence type="ECO:0000313" key="2">
    <source>
        <dbReference type="Proteomes" id="UP000242864"/>
    </source>
</evidence>
<accession>A0AAC9RV22</accession>
<proteinExistence type="predicted"/>
<dbReference type="Proteomes" id="UP000242864">
    <property type="component" value="Chromosome"/>
</dbReference>